<dbReference type="Proteomes" id="UP000198784">
    <property type="component" value="Unassembled WGS sequence"/>
</dbReference>
<dbReference type="EMBL" id="FOWX01000024">
    <property type="protein sequence ID" value="SFP91823.1"/>
    <property type="molecule type" value="Genomic_DNA"/>
</dbReference>
<evidence type="ECO:0000256" key="1">
    <source>
        <dbReference type="SAM" id="Phobius"/>
    </source>
</evidence>
<evidence type="ECO:0000313" key="2">
    <source>
        <dbReference type="EMBL" id="SFP91823.1"/>
    </source>
</evidence>
<keyword evidence="1" id="KW-1133">Transmembrane helix</keyword>
<keyword evidence="3" id="KW-1185">Reference proteome</keyword>
<keyword evidence="1" id="KW-0472">Membrane</keyword>
<name>A0A1I5U962_9PSED</name>
<feature type="transmembrane region" description="Helical" evidence="1">
    <location>
        <begin position="6"/>
        <end position="26"/>
    </location>
</feature>
<organism evidence="2 3">
    <name type="scientific">Pseudomonas borbori</name>
    <dbReference type="NCBI Taxonomy" id="289003"/>
    <lineage>
        <taxon>Bacteria</taxon>
        <taxon>Pseudomonadati</taxon>
        <taxon>Pseudomonadota</taxon>
        <taxon>Gammaproteobacteria</taxon>
        <taxon>Pseudomonadales</taxon>
        <taxon>Pseudomonadaceae</taxon>
        <taxon>Pseudomonas</taxon>
    </lineage>
</organism>
<gene>
    <name evidence="2" type="ORF">SAMN05216190_12444</name>
</gene>
<reference evidence="3" key="1">
    <citation type="submission" date="2016-10" db="EMBL/GenBank/DDBJ databases">
        <authorList>
            <person name="Varghese N."/>
            <person name="Submissions S."/>
        </authorList>
    </citation>
    <scope>NUCLEOTIDE SEQUENCE [LARGE SCALE GENOMIC DNA]</scope>
    <source>
        <strain evidence="3">DSM 17834</strain>
    </source>
</reference>
<accession>A0A1I5U962</accession>
<dbReference type="AlphaFoldDB" id="A0A1I5U962"/>
<proteinExistence type="predicted"/>
<dbReference type="STRING" id="289003.SAMN05216190_12444"/>
<evidence type="ECO:0000313" key="3">
    <source>
        <dbReference type="Proteomes" id="UP000198784"/>
    </source>
</evidence>
<sequence>MNTHNLLSVGLALLGSLALGLIWWGWQQSGLAFLQLGMAVC</sequence>
<keyword evidence="1" id="KW-0812">Transmembrane</keyword>
<dbReference type="RefSeq" id="WP_280140427.1">
    <property type="nucleotide sequence ID" value="NZ_FOWX01000024.1"/>
</dbReference>
<protein>
    <submittedName>
        <fullName evidence="2">Uncharacterized protein</fullName>
    </submittedName>
</protein>